<dbReference type="InterPro" id="IPR043129">
    <property type="entry name" value="ATPase_NBD"/>
</dbReference>
<dbReference type="Gene3D" id="3.30.420.40">
    <property type="match status" value="1"/>
</dbReference>
<keyword evidence="5" id="KW-1185">Reference proteome</keyword>
<sequence>MNKSKYNLISAIDIGSNLIRMTIAQINEENEIIILEDLRVSTLIGKDTFSFGKISFDTINKTCHILNGFRDLMDSYKIDCYKAISTSGIREAANRDFVLEKIMSKTGLSVEIISDSQESFLLYKSIYSDLIKIEDINSKGALIVYVGAGGVEISIFTKGKLVVTEYIKIGSLRIKELLQDLESKTLDFNKIIEEYVESILKPFSRVFSTRKLGYFITLGSSIKYLLSEEFSHIDFISKESFSTFVNNFKNISENSLLDNSITKDSSPELLIPSLIIFETILKMSSCEKVYTSLSHSLRHGIISEINDTMRNTERNIMLSQDIINSIKYTGRKYKINLAHSRQVEKLSLCIFDSLCDTLNLNKKDKLYLHIAAILCEVGKYFDINDSGLQSYNIIMNERLIGISDKEVEIIANIAYYSGSLIPSNNHDFFSKLSFDKRILISKLAAILKLAISMDLSRKSKIEKLDIEEYEDHIYFYAHSNSDILIEQWDFQLKSVFFQEVTGFIPKLVRKEIY</sequence>
<dbReference type="SUPFAM" id="SSF53067">
    <property type="entry name" value="Actin-like ATPase domain"/>
    <property type="match status" value="2"/>
</dbReference>
<dbReference type="PANTHER" id="PTHR30005">
    <property type="entry name" value="EXOPOLYPHOSPHATASE"/>
    <property type="match status" value="1"/>
</dbReference>
<dbReference type="SUPFAM" id="SSF109604">
    <property type="entry name" value="HD-domain/PDEase-like"/>
    <property type="match status" value="1"/>
</dbReference>
<comment type="similarity">
    <text evidence="1">Belongs to the GppA/Ppx family.</text>
</comment>
<dbReference type="OrthoDB" id="9814545at2"/>
<evidence type="ECO:0000259" key="2">
    <source>
        <dbReference type="Pfam" id="PF02541"/>
    </source>
</evidence>
<dbReference type="EMBL" id="FQXM01000008">
    <property type="protein sequence ID" value="SHH62510.1"/>
    <property type="molecule type" value="Genomic_DNA"/>
</dbReference>
<accession>A0A1M5UHV1</accession>
<dbReference type="Gene3D" id="1.10.3210.10">
    <property type="entry name" value="Hypothetical protein af1432"/>
    <property type="match status" value="1"/>
</dbReference>
<reference evidence="4 5" key="1">
    <citation type="submission" date="2016-11" db="EMBL/GenBank/DDBJ databases">
        <authorList>
            <person name="Jaros S."/>
            <person name="Januszkiewicz K."/>
            <person name="Wedrychowicz H."/>
        </authorList>
    </citation>
    <scope>NUCLEOTIDE SEQUENCE [LARGE SCALE GENOMIC DNA]</scope>
    <source>
        <strain evidence="4 5">DSM 8605</strain>
    </source>
</reference>
<feature type="domain" description="Ppx/GppA phosphatase C-terminal" evidence="3">
    <location>
        <begin position="325"/>
        <end position="472"/>
    </location>
</feature>
<organism evidence="4 5">
    <name type="scientific">Clostridium grantii DSM 8605</name>
    <dbReference type="NCBI Taxonomy" id="1121316"/>
    <lineage>
        <taxon>Bacteria</taxon>
        <taxon>Bacillati</taxon>
        <taxon>Bacillota</taxon>
        <taxon>Clostridia</taxon>
        <taxon>Eubacteriales</taxon>
        <taxon>Clostridiaceae</taxon>
        <taxon>Clostridium</taxon>
    </lineage>
</organism>
<evidence type="ECO:0000313" key="4">
    <source>
        <dbReference type="EMBL" id="SHH62510.1"/>
    </source>
</evidence>
<dbReference type="Pfam" id="PF02541">
    <property type="entry name" value="Ppx-GppA"/>
    <property type="match status" value="1"/>
</dbReference>
<evidence type="ECO:0000313" key="5">
    <source>
        <dbReference type="Proteomes" id="UP000184447"/>
    </source>
</evidence>
<feature type="domain" description="Ppx/GppA phosphatase N-terminal" evidence="2">
    <location>
        <begin position="23"/>
        <end position="305"/>
    </location>
</feature>
<dbReference type="CDD" id="cd24006">
    <property type="entry name" value="ASKHA_NBD_PPX_GppA"/>
    <property type="match status" value="1"/>
</dbReference>
<dbReference type="Gene3D" id="3.30.420.150">
    <property type="entry name" value="Exopolyphosphatase. Domain 2"/>
    <property type="match status" value="1"/>
</dbReference>
<dbReference type="Proteomes" id="UP000184447">
    <property type="component" value="Unassembled WGS sequence"/>
</dbReference>
<dbReference type="PANTHER" id="PTHR30005:SF0">
    <property type="entry name" value="RETROGRADE REGULATION PROTEIN 2"/>
    <property type="match status" value="1"/>
</dbReference>
<evidence type="ECO:0000259" key="3">
    <source>
        <dbReference type="Pfam" id="PF21447"/>
    </source>
</evidence>
<name>A0A1M5UHV1_9CLOT</name>
<dbReference type="GO" id="GO:0016462">
    <property type="term" value="F:pyrophosphatase activity"/>
    <property type="evidence" value="ECO:0007669"/>
    <property type="project" value="TreeGrafter"/>
</dbReference>
<dbReference type="STRING" id="1121316.SAMN02745207_01742"/>
<evidence type="ECO:0000256" key="1">
    <source>
        <dbReference type="ARBA" id="ARBA00007125"/>
    </source>
</evidence>
<dbReference type="AlphaFoldDB" id="A0A1M5UHV1"/>
<protein>
    <submittedName>
        <fullName evidence="4">Exopolyphosphatase / guanosine-5'-triphosphate,3'-diphosphate pyrophosphatase</fullName>
    </submittedName>
</protein>
<gene>
    <name evidence="4" type="ORF">SAMN02745207_01742</name>
</gene>
<dbReference type="InterPro" id="IPR003695">
    <property type="entry name" value="Ppx_GppA_N"/>
</dbReference>
<dbReference type="InterPro" id="IPR048950">
    <property type="entry name" value="Ppx_GppA_C"/>
</dbReference>
<dbReference type="RefSeq" id="WP_073338051.1">
    <property type="nucleotide sequence ID" value="NZ_FQXM01000008.1"/>
</dbReference>
<dbReference type="InterPro" id="IPR050273">
    <property type="entry name" value="GppA/Ppx_hydrolase"/>
</dbReference>
<dbReference type="Pfam" id="PF21447">
    <property type="entry name" value="Ppx-GppA_III"/>
    <property type="match status" value="1"/>
</dbReference>
<proteinExistence type="inferred from homology"/>